<name>A0A1N6D3Z8_9BACT</name>
<reference evidence="5" key="1">
    <citation type="submission" date="2016-11" db="EMBL/GenBank/DDBJ databases">
        <authorList>
            <person name="Varghese N."/>
            <person name="Submissions S."/>
        </authorList>
    </citation>
    <scope>NUCLEOTIDE SEQUENCE [LARGE SCALE GENOMIC DNA]</scope>
    <source>
        <strain evidence="5">DSM 15292</strain>
    </source>
</reference>
<dbReference type="InterPro" id="IPR037459">
    <property type="entry name" value="RhgT-like"/>
</dbReference>
<dbReference type="EMBL" id="FSRC01000001">
    <property type="protein sequence ID" value="SIN65522.1"/>
    <property type="molecule type" value="Genomic_DNA"/>
</dbReference>
<evidence type="ECO:0000313" key="5">
    <source>
        <dbReference type="Proteomes" id="UP000185221"/>
    </source>
</evidence>
<dbReference type="RefSeq" id="WP_074222948.1">
    <property type="nucleotide sequence ID" value="NZ_FSRC01000001.1"/>
</dbReference>
<keyword evidence="2" id="KW-0378">Hydrolase</keyword>
<dbReference type="GO" id="GO:0016788">
    <property type="term" value="F:hydrolase activity, acting on ester bonds"/>
    <property type="evidence" value="ECO:0007669"/>
    <property type="project" value="UniProtKB-ARBA"/>
</dbReference>
<dbReference type="AlphaFoldDB" id="A0A1N6D3Z8"/>
<evidence type="ECO:0000256" key="1">
    <source>
        <dbReference type="ARBA" id="ARBA00008668"/>
    </source>
</evidence>
<dbReference type="OrthoDB" id="9807041at2"/>
<evidence type="ECO:0000256" key="2">
    <source>
        <dbReference type="ARBA" id="ARBA00022801"/>
    </source>
</evidence>
<feature type="domain" description="SGNH hydrolase-type esterase" evidence="3">
    <location>
        <begin position="33"/>
        <end position="227"/>
    </location>
</feature>
<dbReference type="Gene3D" id="3.40.50.1110">
    <property type="entry name" value="SGNH hydrolase"/>
    <property type="match status" value="1"/>
</dbReference>
<dbReference type="Pfam" id="PF13472">
    <property type="entry name" value="Lipase_GDSL_2"/>
    <property type="match status" value="1"/>
</dbReference>
<comment type="similarity">
    <text evidence="1">Belongs to the 'GDSL' lipolytic enzyme family.</text>
</comment>
<organism evidence="4 5">
    <name type="scientific">Algoriphagus halophilus</name>
    <dbReference type="NCBI Taxonomy" id="226505"/>
    <lineage>
        <taxon>Bacteria</taxon>
        <taxon>Pseudomonadati</taxon>
        <taxon>Bacteroidota</taxon>
        <taxon>Cytophagia</taxon>
        <taxon>Cytophagales</taxon>
        <taxon>Cyclobacteriaceae</taxon>
        <taxon>Algoriphagus</taxon>
    </lineage>
</organism>
<dbReference type="Proteomes" id="UP000185221">
    <property type="component" value="Unassembled WGS sequence"/>
</dbReference>
<sequence length="252" mass="28983">MKLFVILLSLFSLGVAVIFGDIVSEEEITFFMVGDSTMADKPYTGSNPEKGWGQVFPLYFKEGIRFENHAKNGRSTKSFRDEGRWDVVMERLQEGDYVIIEFGHNDQKINSEDRYAFADSTYRDNLIRFIKDVRSKGGNPILATPISRRSFDENGVLIDTHGRYSEVVREVSDEYEVPLFDMHVKTVELLNQFGVEKSKELFLHYRPGDYSVFPEGKEDNTHLSPTGAFKVSDLAVEELKRELPELVRFLKD</sequence>
<dbReference type="InterPro" id="IPR036514">
    <property type="entry name" value="SGNH_hydro_sf"/>
</dbReference>
<dbReference type="InterPro" id="IPR013830">
    <property type="entry name" value="SGNH_hydro"/>
</dbReference>
<dbReference type="STRING" id="226505.SAMN05444394_0158"/>
<gene>
    <name evidence="4" type="ORF">SAMN05444394_0158</name>
</gene>
<dbReference type="CDD" id="cd01821">
    <property type="entry name" value="Rhamnogalacturan_acetylesterase_like"/>
    <property type="match status" value="1"/>
</dbReference>
<protein>
    <submittedName>
        <fullName evidence="4">Lysophospholipase L1</fullName>
    </submittedName>
</protein>
<dbReference type="SUPFAM" id="SSF52266">
    <property type="entry name" value="SGNH hydrolase"/>
    <property type="match status" value="1"/>
</dbReference>
<evidence type="ECO:0000313" key="4">
    <source>
        <dbReference type="EMBL" id="SIN65522.1"/>
    </source>
</evidence>
<accession>A0A1N6D3Z8</accession>
<keyword evidence="5" id="KW-1185">Reference proteome</keyword>
<evidence type="ECO:0000259" key="3">
    <source>
        <dbReference type="Pfam" id="PF13472"/>
    </source>
</evidence>
<dbReference type="PANTHER" id="PTHR43695:SF1">
    <property type="entry name" value="RHAMNOGALACTURONAN ACETYLESTERASE"/>
    <property type="match status" value="1"/>
</dbReference>
<proteinExistence type="inferred from homology"/>
<dbReference type="PANTHER" id="PTHR43695">
    <property type="entry name" value="PUTATIVE (AFU_ORTHOLOGUE AFUA_2G17250)-RELATED"/>
    <property type="match status" value="1"/>
</dbReference>